<accession>A0A2P2IXZ5</accession>
<sequence length="36" mass="4269">MHNHKAENFEAHKMFEIKESQSPSPLCQDQELKIRS</sequence>
<dbReference type="EMBL" id="GGEC01005610">
    <property type="protein sequence ID" value="MBW86093.1"/>
    <property type="molecule type" value="Transcribed_RNA"/>
</dbReference>
<feature type="region of interest" description="Disordered" evidence="1">
    <location>
        <begin position="1"/>
        <end position="36"/>
    </location>
</feature>
<organism evidence="2">
    <name type="scientific">Rhizophora mucronata</name>
    <name type="common">Asiatic mangrove</name>
    <dbReference type="NCBI Taxonomy" id="61149"/>
    <lineage>
        <taxon>Eukaryota</taxon>
        <taxon>Viridiplantae</taxon>
        <taxon>Streptophyta</taxon>
        <taxon>Embryophyta</taxon>
        <taxon>Tracheophyta</taxon>
        <taxon>Spermatophyta</taxon>
        <taxon>Magnoliopsida</taxon>
        <taxon>eudicotyledons</taxon>
        <taxon>Gunneridae</taxon>
        <taxon>Pentapetalae</taxon>
        <taxon>rosids</taxon>
        <taxon>fabids</taxon>
        <taxon>Malpighiales</taxon>
        <taxon>Rhizophoraceae</taxon>
        <taxon>Rhizophora</taxon>
    </lineage>
</organism>
<proteinExistence type="predicted"/>
<dbReference type="AlphaFoldDB" id="A0A2P2IXZ5"/>
<protein>
    <submittedName>
        <fullName evidence="2">Uncharacterized protein</fullName>
    </submittedName>
</protein>
<evidence type="ECO:0000256" key="1">
    <source>
        <dbReference type="SAM" id="MobiDB-lite"/>
    </source>
</evidence>
<name>A0A2P2IXZ5_RHIMU</name>
<feature type="compositionally biased region" description="Basic and acidic residues" evidence="1">
    <location>
        <begin position="1"/>
        <end position="19"/>
    </location>
</feature>
<reference evidence="2" key="1">
    <citation type="submission" date="2018-02" db="EMBL/GenBank/DDBJ databases">
        <title>Rhizophora mucronata_Transcriptome.</title>
        <authorList>
            <person name="Meera S.P."/>
            <person name="Sreeshan A."/>
            <person name="Augustine A."/>
        </authorList>
    </citation>
    <scope>NUCLEOTIDE SEQUENCE</scope>
    <source>
        <tissue evidence="2">Leaf</tissue>
    </source>
</reference>
<evidence type="ECO:0000313" key="2">
    <source>
        <dbReference type="EMBL" id="MBW86093.1"/>
    </source>
</evidence>